<feature type="transmembrane region" description="Helical" evidence="14">
    <location>
        <begin position="238"/>
        <end position="255"/>
    </location>
</feature>
<dbReference type="GO" id="GO:0031402">
    <property type="term" value="F:sodium ion binding"/>
    <property type="evidence" value="ECO:0007669"/>
    <property type="project" value="UniProtKB-UniRule"/>
</dbReference>
<feature type="transmembrane region" description="Helical" evidence="14">
    <location>
        <begin position="14"/>
        <end position="33"/>
    </location>
</feature>
<dbReference type="PANTHER" id="PTHR48086:SF3">
    <property type="entry name" value="SODIUM_PROLINE SYMPORTER"/>
    <property type="match status" value="1"/>
</dbReference>
<feature type="transmembrane region" description="Helical" evidence="14">
    <location>
        <begin position="276"/>
        <end position="303"/>
    </location>
</feature>
<dbReference type="NCBIfam" id="TIGR00813">
    <property type="entry name" value="sss"/>
    <property type="match status" value="1"/>
</dbReference>
<dbReference type="EMBL" id="NSKE01000003">
    <property type="protein sequence ID" value="PAU94825.1"/>
    <property type="molecule type" value="Genomic_DNA"/>
</dbReference>
<keyword evidence="16" id="KW-1185">Reference proteome</keyword>
<dbReference type="InterPro" id="IPR038377">
    <property type="entry name" value="Na/Glc_symporter_sf"/>
</dbReference>
<feature type="transmembrane region" description="Helical" evidence="14">
    <location>
        <begin position="131"/>
        <end position="151"/>
    </location>
</feature>
<evidence type="ECO:0000256" key="5">
    <source>
        <dbReference type="ARBA" id="ARBA00022692"/>
    </source>
</evidence>
<evidence type="ECO:0000256" key="2">
    <source>
        <dbReference type="ARBA" id="ARBA00006434"/>
    </source>
</evidence>
<feature type="transmembrane region" description="Helical" evidence="14">
    <location>
        <begin position="54"/>
        <end position="78"/>
    </location>
</feature>
<dbReference type="PROSITE" id="PS50283">
    <property type="entry name" value="NA_SOLUT_SYMP_3"/>
    <property type="match status" value="1"/>
</dbReference>
<keyword evidence="10 14" id="KW-0472">Membrane</keyword>
<keyword evidence="9 14" id="KW-0406">Ion transport</keyword>
<feature type="transmembrane region" description="Helical" evidence="14">
    <location>
        <begin position="329"/>
        <end position="358"/>
    </location>
</feature>
<comment type="caution">
    <text evidence="15">The sequence shown here is derived from an EMBL/GenBank/DDBJ whole genome shotgun (WGS) entry which is preliminary data.</text>
</comment>
<feature type="transmembrane region" description="Helical" evidence="14">
    <location>
        <begin position="84"/>
        <end position="103"/>
    </location>
</feature>
<keyword evidence="5 14" id="KW-0812">Transmembrane</keyword>
<comment type="catalytic activity">
    <reaction evidence="12">
        <text>L-proline(in) + Na(+)(in) = L-proline(out) + Na(+)(out)</text>
        <dbReference type="Rhea" id="RHEA:28967"/>
        <dbReference type="ChEBI" id="CHEBI:29101"/>
        <dbReference type="ChEBI" id="CHEBI:60039"/>
    </reaction>
</comment>
<proteinExistence type="inferred from homology"/>
<evidence type="ECO:0000313" key="16">
    <source>
        <dbReference type="Proteomes" id="UP000218831"/>
    </source>
</evidence>
<evidence type="ECO:0000256" key="1">
    <source>
        <dbReference type="ARBA" id="ARBA00004651"/>
    </source>
</evidence>
<keyword evidence="3 14" id="KW-0813">Transport</keyword>
<dbReference type="PANTHER" id="PTHR48086">
    <property type="entry name" value="SODIUM/PROLINE SYMPORTER-RELATED"/>
    <property type="match status" value="1"/>
</dbReference>
<protein>
    <recommendedName>
        <fullName evidence="14">Sodium/proline symporter</fullName>
    </recommendedName>
    <alternativeName>
        <fullName evidence="14">Proline permease</fullName>
    </alternativeName>
</protein>
<feature type="transmembrane region" description="Helical" evidence="14">
    <location>
        <begin position="171"/>
        <end position="192"/>
    </location>
</feature>
<accession>A0A2A2GD98</accession>
<keyword evidence="4 14" id="KW-1003">Cell membrane</keyword>
<feature type="transmembrane region" description="Helical" evidence="14">
    <location>
        <begin position="404"/>
        <end position="427"/>
    </location>
</feature>
<feature type="transmembrane region" description="Helical" evidence="14">
    <location>
        <begin position="434"/>
        <end position="452"/>
    </location>
</feature>
<dbReference type="InterPro" id="IPR050277">
    <property type="entry name" value="Sodium:Solute_Symporter"/>
</dbReference>
<dbReference type="InterPro" id="IPR001734">
    <property type="entry name" value="Na/solute_symporter"/>
</dbReference>
<evidence type="ECO:0000313" key="15">
    <source>
        <dbReference type="EMBL" id="PAU94825.1"/>
    </source>
</evidence>
<feature type="transmembrane region" description="Helical" evidence="14">
    <location>
        <begin position="379"/>
        <end position="398"/>
    </location>
</feature>
<dbReference type="CDD" id="cd11475">
    <property type="entry name" value="SLC5sbd_PutP"/>
    <property type="match status" value="1"/>
</dbReference>
<comment type="function">
    <text evidence="14">Catalyzes the sodium-dependent uptake of extracellular L-proline.</text>
</comment>
<gene>
    <name evidence="15" type="ORF">CK503_04965</name>
</gene>
<comment type="subcellular location">
    <subcellularLocation>
        <location evidence="1 14">Cell membrane</location>
        <topology evidence="1 14">Multi-pass membrane protein</topology>
    </subcellularLocation>
</comment>
<keyword evidence="14" id="KW-0029">Amino-acid transport</keyword>
<feature type="transmembrane region" description="Helical" evidence="14">
    <location>
        <begin position="464"/>
        <end position="481"/>
    </location>
</feature>
<dbReference type="RefSeq" id="WP_095605692.1">
    <property type="nucleotide sequence ID" value="NZ_NSKE01000003.1"/>
</dbReference>
<evidence type="ECO:0000256" key="6">
    <source>
        <dbReference type="ARBA" id="ARBA00022847"/>
    </source>
</evidence>
<dbReference type="OrthoDB" id="9814523at2"/>
<evidence type="ECO:0000256" key="3">
    <source>
        <dbReference type="ARBA" id="ARBA00022448"/>
    </source>
</evidence>
<keyword evidence="6 14" id="KW-0769">Symport</keyword>
<dbReference type="GO" id="GO:0005886">
    <property type="term" value="C:plasma membrane"/>
    <property type="evidence" value="ECO:0007669"/>
    <property type="project" value="UniProtKB-SubCell"/>
</dbReference>
<evidence type="ECO:0000256" key="8">
    <source>
        <dbReference type="ARBA" id="ARBA00023053"/>
    </source>
</evidence>
<dbReference type="GO" id="GO:0015824">
    <property type="term" value="P:proline transport"/>
    <property type="evidence" value="ECO:0007669"/>
    <property type="project" value="UniProtKB-UniRule"/>
</dbReference>
<evidence type="ECO:0000256" key="7">
    <source>
        <dbReference type="ARBA" id="ARBA00022989"/>
    </source>
</evidence>
<dbReference type="AlphaFoldDB" id="A0A2A2GD98"/>
<evidence type="ECO:0000256" key="13">
    <source>
        <dbReference type="RuleBase" id="RU362091"/>
    </source>
</evidence>
<name>A0A2A2GD98_9BACT</name>
<feature type="transmembrane region" description="Helical" evidence="14">
    <location>
        <begin position="199"/>
        <end position="218"/>
    </location>
</feature>
<evidence type="ECO:0000256" key="9">
    <source>
        <dbReference type="ARBA" id="ARBA00023065"/>
    </source>
</evidence>
<reference evidence="15 16" key="1">
    <citation type="submission" date="2017-08" db="EMBL/GenBank/DDBJ databases">
        <title>Aliifodinibius alkalisoli sp. nov., isolated from saline alkaline soil.</title>
        <authorList>
            <person name="Liu D."/>
            <person name="Zhang G."/>
        </authorList>
    </citation>
    <scope>NUCLEOTIDE SEQUENCE [LARGE SCALE GENOMIC DNA]</scope>
    <source>
        <strain evidence="15 16">WN023</strain>
    </source>
</reference>
<evidence type="ECO:0000256" key="14">
    <source>
        <dbReference type="RuleBase" id="RU366012"/>
    </source>
</evidence>
<evidence type="ECO:0000256" key="11">
    <source>
        <dbReference type="ARBA" id="ARBA00023201"/>
    </source>
</evidence>
<keyword evidence="7 14" id="KW-1133">Transmembrane helix</keyword>
<keyword evidence="8 14" id="KW-0915">Sodium</keyword>
<dbReference type="Gene3D" id="1.20.1730.10">
    <property type="entry name" value="Sodium/glucose cotransporter"/>
    <property type="match status" value="1"/>
</dbReference>
<dbReference type="InterPro" id="IPR011851">
    <property type="entry name" value="Na/Pro_symporter"/>
</dbReference>
<dbReference type="GO" id="GO:0005298">
    <property type="term" value="F:proline:sodium symporter activity"/>
    <property type="evidence" value="ECO:0007669"/>
    <property type="project" value="UniProtKB-UniRule"/>
</dbReference>
<evidence type="ECO:0000256" key="12">
    <source>
        <dbReference type="ARBA" id="ARBA00033708"/>
    </source>
</evidence>
<evidence type="ECO:0000256" key="10">
    <source>
        <dbReference type="ARBA" id="ARBA00023136"/>
    </source>
</evidence>
<organism evidence="15 16">
    <name type="scientific">Fodinibius salipaludis</name>
    <dbReference type="NCBI Taxonomy" id="2032627"/>
    <lineage>
        <taxon>Bacteria</taxon>
        <taxon>Pseudomonadati</taxon>
        <taxon>Balneolota</taxon>
        <taxon>Balneolia</taxon>
        <taxon>Balneolales</taxon>
        <taxon>Balneolaceae</taxon>
        <taxon>Fodinibius</taxon>
    </lineage>
</organism>
<sequence length="496" mass="54008">MDETQVISIAVDEYAVGAFIGYLLILVGIGIYSSRFSSEGISEFFIGGRQINRFVVALSAVVSGRSAWLLVGVTGMAYAQGASAVWAVMGYVIVELFLFLYYARRLRNFSETYNCITVPDFFAERFNDKNGYLRIALVVVFLIFMVSYVSAQFVAGGKAFASSFGLTQTNGIILTAVVIMGYTVLGGFLAVSLTDMFQAIFMVFALVVLPFIAIWDAGGLPQVLSQLNNMEAGFADPLAIGFGGLLGFLGIGLGSPGNPHILSRYMSIDDPKQLRWSAVIGTIWNVLMGWGAIFIGLAGRVYFPEAELLPAGDTENLYPALAQEHLHPIMFGVVVASIFAAIMSTADSQLLVAASSVVRDLYDKIIKKGQKITQRKLVLYSRIIVVVLVAIALVLSLIAQELVFWLVLFAWAGLGAAIGPTSILALYWKGTTRMGIFAGLITGTVVTIGWYYSPVLKDNLYELIPAFLLSFLATWIVSVFTQKPDNIEEAFVEFKK</sequence>
<evidence type="ECO:0000256" key="4">
    <source>
        <dbReference type="ARBA" id="ARBA00022475"/>
    </source>
</evidence>
<dbReference type="Pfam" id="PF00474">
    <property type="entry name" value="SSF"/>
    <property type="match status" value="1"/>
</dbReference>
<dbReference type="Proteomes" id="UP000218831">
    <property type="component" value="Unassembled WGS sequence"/>
</dbReference>
<comment type="similarity">
    <text evidence="2 13">Belongs to the sodium:solute symporter (SSF) (TC 2.A.21) family.</text>
</comment>
<keyword evidence="11 14" id="KW-0739">Sodium transport</keyword>